<evidence type="ECO:0000256" key="1">
    <source>
        <dbReference type="ARBA" id="ARBA00004613"/>
    </source>
</evidence>
<dbReference type="AlphaFoldDB" id="A0A0D2A084"/>
<gene>
    <name evidence="7" type="ORF">PV10_03750</name>
</gene>
<dbReference type="EMBL" id="KN847522">
    <property type="protein sequence ID" value="KIV92453.1"/>
    <property type="molecule type" value="Genomic_DNA"/>
</dbReference>
<dbReference type="HOGENOM" id="CLU_072148_2_0_1"/>
<evidence type="ECO:0000256" key="5">
    <source>
        <dbReference type="ARBA" id="ARBA00023180"/>
    </source>
</evidence>
<dbReference type="PANTHER" id="PTHR13234:SF8">
    <property type="entry name" value="GAMMA-INTERFERON-INDUCIBLE LYSOSOMAL THIOL REDUCTASE"/>
    <property type="match status" value="1"/>
</dbReference>
<dbReference type="GO" id="GO:0005576">
    <property type="term" value="C:extracellular region"/>
    <property type="evidence" value="ECO:0007669"/>
    <property type="project" value="UniProtKB-SubCell"/>
</dbReference>
<dbReference type="Pfam" id="PF03227">
    <property type="entry name" value="GILT"/>
    <property type="match status" value="1"/>
</dbReference>
<feature type="region of interest" description="Disordered" evidence="6">
    <location>
        <begin position="1"/>
        <end position="27"/>
    </location>
</feature>
<reference evidence="7 8" key="1">
    <citation type="submission" date="2015-01" db="EMBL/GenBank/DDBJ databases">
        <title>The Genome Sequence of Exophiala mesophila CBS40295.</title>
        <authorList>
            <consortium name="The Broad Institute Genomics Platform"/>
            <person name="Cuomo C."/>
            <person name="de Hoog S."/>
            <person name="Gorbushina A."/>
            <person name="Stielow B."/>
            <person name="Teixiera M."/>
            <person name="Abouelleil A."/>
            <person name="Chapman S.B."/>
            <person name="Priest M."/>
            <person name="Young S.K."/>
            <person name="Wortman J."/>
            <person name="Nusbaum C."/>
            <person name="Birren B."/>
        </authorList>
    </citation>
    <scope>NUCLEOTIDE SEQUENCE [LARGE SCALE GENOMIC DNA]</scope>
    <source>
        <strain evidence="7 8">CBS 40295</strain>
    </source>
</reference>
<dbReference type="Proteomes" id="UP000054302">
    <property type="component" value="Unassembled WGS sequence"/>
</dbReference>
<dbReference type="RefSeq" id="XP_016224027.1">
    <property type="nucleotide sequence ID" value="XM_016368239.1"/>
</dbReference>
<evidence type="ECO:0008006" key="9">
    <source>
        <dbReference type="Google" id="ProtNLM"/>
    </source>
</evidence>
<evidence type="ECO:0000313" key="8">
    <source>
        <dbReference type="Proteomes" id="UP000054302"/>
    </source>
</evidence>
<keyword evidence="4" id="KW-0732">Signal</keyword>
<dbReference type="OrthoDB" id="958254at2759"/>
<keyword evidence="8" id="KW-1185">Reference proteome</keyword>
<protein>
    <recommendedName>
        <fullName evidence="9">Gamma interferon inducible lysosomal thiol reductase</fullName>
    </recommendedName>
</protein>
<dbReference type="STRING" id="212818.A0A0D2A084"/>
<evidence type="ECO:0000256" key="6">
    <source>
        <dbReference type="SAM" id="MobiDB-lite"/>
    </source>
</evidence>
<evidence type="ECO:0000256" key="3">
    <source>
        <dbReference type="ARBA" id="ARBA00022525"/>
    </source>
</evidence>
<sequence length="263" mass="29497">MASEPTFTDEKTLYDQPLAERPPPRQHGGYKTHLLTRSIPAILVLVATFTLFRSFFVCQHHYAPGDFPTFPGPDDTSHPKVEVEVHGMSRCPDYADCLRQLIVPTMMLVGDKVNFTLSFIGRVDPKSDAVSCMHGPAECLGNIIELCAAKVYPDPKIYLGFANCLASNYHDIPDRDLVEECAMEHAIDFQRLNRCISDEGEGIDLLRASIQRSQENNVTKSCTVRLAGKIRCIRDGGKWYDCPGGSSVHDLVREINQLYNEEY</sequence>
<name>A0A0D2A084_EXOME</name>
<evidence type="ECO:0000256" key="4">
    <source>
        <dbReference type="ARBA" id="ARBA00022729"/>
    </source>
</evidence>
<evidence type="ECO:0000313" key="7">
    <source>
        <dbReference type="EMBL" id="KIV92453.1"/>
    </source>
</evidence>
<dbReference type="PANTHER" id="PTHR13234">
    <property type="entry name" value="GAMMA-INTERFERON INDUCIBLE LYSOSOMAL THIOL REDUCTASE GILT"/>
    <property type="match status" value="1"/>
</dbReference>
<dbReference type="GeneID" id="27321595"/>
<dbReference type="GO" id="GO:0016671">
    <property type="term" value="F:oxidoreductase activity, acting on a sulfur group of donors, disulfide as acceptor"/>
    <property type="evidence" value="ECO:0007669"/>
    <property type="project" value="InterPro"/>
</dbReference>
<organism evidence="7 8">
    <name type="scientific">Exophiala mesophila</name>
    <name type="common">Black yeast-like fungus</name>
    <dbReference type="NCBI Taxonomy" id="212818"/>
    <lineage>
        <taxon>Eukaryota</taxon>
        <taxon>Fungi</taxon>
        <taxon>Dikarya</taxon>
        <taxon>Ascomycota</taxon>
        <taxon>Pezizomycotina</taxon>
        <taxon>Eurotiomycetes</taxon>
        <taxon>Chaetothyriomycetidae</taxon>
        <taxon>Chaetothyriales</taxon>
        <taxon>Herpotrichiellaceae</taxon>
        <taxon>Exophiala</taxon>
    </lineage>
</organism>
<accession>A0A0D2A084</accession>
<dbReference type="VEuPathDB" id="FungiDB:PV10_03750"/>
<keyword evidence="5" id="KW-0325">Glycoprotein</keyword>
<dbReference type="InterPro" id="IPR004911">
    <property type="entry name" value="Interferon-induced_GILT"/>
</dbReference>
<dbReference type="OMA" id="GPTECIG"/>
<comment type="subcellular location">
    <subcellularLocation>
        <location evidence="1">Secreted</location>
    </subcellularLocation>
</comment>
<evidence type="ECO:0000256" key="2">
    <source>
        <dbReference type="ARBA" id="ARBA00005679"/>
    </source>
</evidence>
<keyword evidence="3" id="KW-0964">Secreted</keyword>
<proteinExistence type="inferred from homology"/>
<comment type="similarity">
    <text evidence="2">Belongs to the GILT family.</text>
</comment>